<dbReference type="InterPro" id="IPR043128">
    <property type="entry name" value="Rev_trsase/Diguanyl_cyclase"/>
</dbReference>
<evidence type="ECO:0000256" key="1">
    <source>
        <dbReference type="SAM" id="Phobius"/>
    </source>
</evidence>
<gene>
    <name evidence="6" type="ORF">PFX98_08130</name>
</gene>
<dbReference type="Pfam" id="PF13426">
    <property type="entry name" value="PAS_9"/>
    <property type="match status" value="2"/>
</dbReference>
<keyword evidence="7" id="KW-1185">Reference proteome</keyword>
<dbReference type="PROSITE" id="PS50883">
    <property type="entry name" value="EAL"/>
    <property type="match status" value="1"/>
</dbReference>
<feature type="domain" description="EAL" evidence="4">
    <location>
        <begin position="693"/>
        <end position="947"/>
    </location>
</feature>
<proteinExistence type="predicted"/>
<dbReference type="InterPro" id="IPR029787">
    <property type="entry name" value="Nucleotide_cyclase"/>
</dbReference>
<evidence type="ECO:0000259" key="2">
    <source>
        <dbReference type="PROSITE" id="PS50112"/>
    </source>
</evidence>
<dbReference type="PANTHER" id="PTHR44757">
    <property type="entry name" value="DIGUANYLATE CYCLASE DGCP"/>
    <property type="match status" value="1"/>
</dbReference>
<dbReference type="Gene3D" id="3.30.450.20">
    <property type="entry name" value="PAS domain"/>
    <property type="match status" value="2"/>
</dbReference>
<dbReference type="InterPro" id="IPR052155">
    <property type="entry name" value="Biofilm_reg_signaling"/>
</dbReference>
<dbReference type="PROSITE" id="PS50112">
    <property type="entry name" value="PAS"/>
    <property type="match status" value="2"/>
</dbReference>
<evidence type="ECO:0000313" key="7">
    <source>
        <dbReference type="Proteomes" id="UP001177769"/>
    </source>
</evidence>
<feature type="domain" description="PAC" evidence="3">
    <location>
        <begin position="462"/>
        <end position="514"/>
    </location>
</feature>
<dbReference type="KEGG" id="pais:PFX98_08130"/>
<dbReference type="SMART" id="SM00052">
    <property type="entry name" value="EAL"/>
    <property type="match status" value="1"/>
</dbReference>
<dbReference type="InterPro" id="IPR000014">
    <property type="entry name" value="PAS"/>
</dbReference>
<dbReference type="SMART" id="SM00086">
    <property type="entry name" value="PAC"/>
    <property type="match status" value="2"/>
</dbReference>
<dbReference type="RefSeq" id="WP_285234690.1">
    <property type="nucleotide sequence ID" value="NZ_CP116346.1"/>
</dbReference>
<feature type="domain" description="PAC" evidence="3">
    <location>
        <begin position="338"/>
        <end position="392"/>
    </location>
</feature>
<dbReference type="Gene3D" id="3.30.70.270">
    <property type="match status" value="1"/>
</dbReference>
<dbReference type="CDD" id="cd01948">
    <property type="entry name" value="EAL"/>
    <property type="match status" value="1"/>
</dbReference>
<keyword evidence="1" id="KW-0812">Transmembrane</keyword>
<evidence type="ECO:0000259" key="4">
    <source>
        <dbReference type="PROSITE" id="PS50883"/>
    </source>
</evidence>
<sequence>MSGSTAWLIAVALAAALALALLLVQLAYRAGRRRAPEGPSSRLPGLESGASAHRRVRLAIYVVLLAAAGHAALLAWQADASLQRRQAETEAANLAGMQRMHSQRIGRIASLLGQLPGEQLASQAELRAVLERADRDARVLQEFLYSGSSQLGPALALDAAVLAGWEETRSALYRQAEALLQAAPQRGSARVATLQQAVEPALLAAERLVLALEQATEARQRSAVTLAKVWAAATVSLLIALAVIVAEPTARAVRSQYLKLATQARELERLALVAELTTNAVMITDGRQRLVWVNEAFSRLTGYRLGEALGHSMAGLLQSQPTEQAALARLQTAVQAGRGARAQVLNRRKDGRELWLDIDMQPLRDSAGAAEGFVAVAADVTERRRAQADLRIAAIAFDSLEAIAITDAAQSILRVNPAFTRITGYSAAEAHGRVVGRLLRSGRHEPAFYEAMWRQLSAERHWQGEVWNRRKNGQVYPEWLSITAVTDEDGAVANYVAVFTDITQKKLADETIHNLAFYDALTELPNRRLMRDRLGQVQASSVRHLRPAAVLFIDLDHFKELNDTRGHDVGDRLLVEVARRLQATVRVNDTVARQGGDEFVVILPDLSETPEQAAVDAETVAEKVRAVLTRPYALDEHEWHSTASIGISMLYGNEVSLDEILKRADIAMYEAKRSGRNAIRFFDPATHAAMAARIALEADLRHALPQGEFRLHYQLQVDQWRQPVGAEVLLRWQHPRRGMVAPGSFIALAEDTDLISPIGHWVLREACQQLRRWADAPATRELQLAVNVSARQFRQIDFVEQVRSVLESSGANPRLLKLELTESLVLVNLADTLAKMQAINALGVRFAIDDFGTGQSSLAYLTRLSLDQLKIDQTFVASMLGSHTDAVIVQTIIGMAKSLGLEVIAEGVETEEQLAFLVRNGCRRFQGYLLGRPVPIEQLELQLASAVPAEAAD</sequence>
<dbReference type="SMART" id="SM00267">
    <property type="entry name" value="GGDEF"/>
    <property type="match status" value="1"/>
</dbReference>
<dbReference type="InterPro" id="IPR000700">
    <property type="entry name" value="PAS-assoc_C"/>
</dbReference>
<dbReference type="PROSITE" id="PS50887">
    <property type="entry name" value="GGDEF"/>
    <property type="match status" value="1"/>
</dbReference>
<feature type="domain" description="PAS" evidence="2">
    <location>
        <begin position="403"/>
        <end position="433"/>
    </location>
</feature>
<organism evidence="6 7">
    <name type="scientific">Paucibacter sediminis</name>
    <dbReference type="NCBI Taxonomy" id="3019553"/>
    <lineage>
        <taxon>Bacteria</taxon>
        <taxon>Pseudomonadati</taxon>
        <taxon>Pseudomonadota</taxon>
        <taxon>Betaproteobacteria</taxon>
        <taxon>Burkholderiales</taxon>
        <taxon>Sphaerotilaceae</taxon>
        <taxon>Roseateles</taxon>
    </lineage>
</organism>
<dbReference type="SUPFAM" id="SSF141868">
    <property type="entry name" value="EAL domain-like"/>
    <property type="match status" value="1"/>
</dbReference>
<dbReference type="SMART" id="SM00091">
    <property type="entry name" value="PAS"/>
    <property type="match status" value="2"/>
</dbReference>
<dbReference type="AlphaFoldDB" id="A0AA95NEG1"/>
<dbReference type="Gene3D" id="3.20.20.450">
    <property type="entry name" value="EAL domain"/>
    <property type="match status" value="1"/>
</dbReference>
<dbReference type="InterPro" id="IPR001610">
    <property type="entry name" value="PAC"/>
</dbReference>
<dbReference type="SUPFAM" id="SSF55073">
    <property type="entry name" value="Nucleotide cyclase"/>
    <property type="match status" value="1"/>
</dbReference>
<protein>
    <submittedName>
        <fullName evidence="6">EAL domain-containing protein</fullName>
    </submittedName>
</protein>
<dbReference type="CDD" id="cd01949">
    <property type="entry name" value="GGDEF"/>
    <property type="match status" value="1"/>
</dbReference>
<dbReference type="SUPFAM" id="SSF55785">
    <property type="entry name" value="PYP-like sensor domain (PAS domain)"/>
    <property type="match status" value="2"/>
</dbReference>
<dbReference type="EMBL" id="CP116346">
    <property type="protein sequence ID" value="WIT13572.1"/>
    <property type="molecule type" value="Genomic_DNA"/>
</dbReference>
<dbReference type="CDD" id="cd00130">
    <property type="entry name" value="PAS"/>
    <property type="match status" value="2"/>
</dbReference>
<dbReference type="Pfam" id="PF00990">
    <property type="entry name" value="GGDEF"/>
    <property type="match status" value="1"/>
</dbReference>
<feature type="domain" description="PAS" evidence="2">
    <location>
        <begin position="266"/>
        <end position="337"/>
    </location>
</feature>
<reference evidence="6" key="1">
    <citation type="submission" date="2023-01" db="EMBL/GenBank/DDBJ databases">
        <title>Whole genome sequence of Paucibacter sp. S2-9 isolated from pond sediment.</title>
        <authorList>
            <person name="Jung J.Y."/>
        </authorList>
    </citation>
    <scope>NUCLEOTIDE SEQUENCE</scope>
    <source>
        <strain evidence="6">S2-9</strain>
    </source>
</reference>
<evidence type="ECO:0000313" key="6">
    <source>
        <dbReference type="EMBL" id="WIT13572.1"/>
    </source>
</evidence>
<dbReference type="Proteomes" id="UP001177769">
    <property type="component" value="Chromosome"/>
</dbReference>
<dbReference type="FunFam" id="3.30.70.270:FF:000001">
    <property type="entry name" value="Diguanylate cyclase domain protein"/>
    <property type="match status" value="1"/>
</dbReference>
<dbReference type="NCBIfam" id="TIGR00254">
    <property type="entry name" value="GGDEF"/>
    <property type="match status" value="1"/>
</dbReference>
<evidence type="ECO:0000259" key="3">
    <source>
        <dbReference type="PROSITE" id="PS50113"/>
    </source>
</evidence>
<feature type="domain" description="GGDEF" evidence="5">
    <location>
        <begin position="546"/>
        <end position="684"/>
    </location>
</feature>
<dbReference type="InterPro" id="IPR000160">
    <property type="entry name" value="GGDEF_dom"/>
</dbReference>
<dbReference type="Pfam" id="PF00563">
    <property type="entry name" value="EAL"/>
    <property type="match status" value="1"/>
</dbReference>
<accession>A0AA95NEG1</accession>
<dbReference type="InterPro" id="IPR035919">
    <property type="entry name" value="EAL_sf"/>
</dbReference>
<keyword evidence="1" id="KW-1133">Transmembrane helix</keyword>
<keyword evidence="1" id="KW-0472">Membrane</keyword>
<name>A0AA95NEG1_9BURK</name>
<dbReference type="GO" id="GO:0003824">
    <property type="term" value="F:catalytic activity"/>
    <property type="evidence" value="ECO:0007669"/>
    <property type="project" value="UniProtKB-ARBA"/>
</dbReference>
<dbReference type="InterPro" id="IPR035965">
    <property type="entry name" value="PAS-like_dom_sf"/>
</dbReference>
<dbReference type="NCBIfam" id="TIGR00229">
    <property type="entry name" value="sensory_box"/>
    <property type="match status" value="2"/>
</dbReference>
<evidence type="ECO:0000259" key="5">
    <source>
        <dbReference type="PROSITE" id="PS50887"/>
    </source>
</evidence>
<feature type="transmembrane region" description="Helical" evidence="1">
    <location>
        <begin position="58"/>
        <end position="76"/>
    </location>
</feature>
<dbReference type="InterPro" id="IPR001633">
    <property type="entry name" value="EAL_dom"/>
</dbReference>
<dbReference type="PROSITE" id="PS50113">
    <property type="entry name" value="PAC"/>
    <property type="match status" value="2"/>
</dbReference>
<dbReference type="PANTHER" id="PTHR44757:SF2">
    <property type="entry name" value="BIOFILM ARCHITECTURE MAINTENANCE PROTEIN MBAA"/>
    <property type="match status" value="1"/>
</dbReference>